<keyword evidence="2" id="KW-1185">Reference proteome</keyword>
<dbReference type="EMBL" id="CAJVPQ010020599">
    <property type="protein sequence ID" value="CAG8756480.1"/>
    <property type="molecule type" value="Genomic_DNA"/>
</dbReference>
<feature type="non-terminal residue" evidence="1">
    <location>
        <position position="98"/>
    </location>
</feature>
<reference evidence="1" key="1">
    <citation type="submission" date="2021-06" db="EMBL/GenBank/DDBJ databases">
        <authorList>
            <person name="Kallberg Y."/>
            <person name="Tangrot J."/>
            <person name="Rosling A."/>
        </authorList>
    </citation>
    <scope>NUCLEOTIDE SEQUENCE</scope>
    <source>
        <strain evidence="1">UK204</strain>
    </source>
</reference>
<protein>
    <submittedName>
        <fullName evidence="1">17305_t:CDS:1</fullName>
    </submittedName>
</protein>
<accession>A0A9N9IY32</accession>
<sequence>EHSSENTFNNVDFKNSLRSAFKCKQSEQSSSIQKMENEFSDYQENTKSLYRKKTFLFCLQLSRFVMISNYQKFWDHEHIKLDANLDPIDINIISIWNW</sequence>
<dbReference type="Proteomes" id="UP000789570">
    <property type="component" value="Unassembled WGS sequence"/>
</dbReference>
<gene>
    <name evidence="1" type="ORF">FCALED_LOCUS16652</name>
</gene>
<comment type="caution">
    <text evidence="1">The sequence shown here is derived from an EMBL/GenBank/DDBJ whole genome shotgun (WGS) entry which is preliminary data.</text>
</comment>
<evidence type="ECO:0000313" key="2">
    <source>
        <dbReference type="Proteomes" id="UP000789570"/>
    </source>
</evidence>
<proteinExistence type="predicted"/>
<organism evidence="1 2">
    <name type="scientific">Funneliformis caledonium</name>
    <dbReference type="NCBI Taxonomy" id="1117310"/>
    <lineage>
        <taxon>Eukaryota</taxon>
        <taxon>Fungi</taxon>
        <taxon>Fungi incertae sedis</taxon>
        <taxon>Mucoromycota</taxon>
        <taxon>Glomeromycotina</taxon>
        <taxon>Glomeromycetes</taxon>
        <taxon>Glomerales</taxon>
        <taxon>Glomeraceae</taxon>
        <taxon>Funneliformis</taxon>
    </lineage>
</organism>
<name>A0A9N9IY32_9GLOM</name>
<dbReference type="AlphaFoldDB" id="A0A9N9IY32"/>
<evidence type="ECO:0000313" key="1">
    <source>
        <dbReference type="EMBL" id="CAG8756480.1"/>
    </source>
</evidence>